<keyword evidence="2" id="KW-0012">Acyltransferase</keyword>
<dbReference type="RefSeq" id="WP_370441833.1">
    <property type="nucleotide sequence ID" value="NZ_JBGFTU010000013.1"/>
</dbReference>
<dbReference type="SUPFAM" id="SSF55729">
    <property type="entry name" value="Acyl-CoA N-acyltransferases (Nat)"/>
    <property type="match status" value="1"/>
</dbReference>
<dbReference type="InterPro" id="IPR000182">
    <property type="entry name" value="GNAT_dom"/>
</dbReference>
<gene>
    <name evidence="5" type="ORF">AB2L27_12670</name>
</gene>
<dbReference type="Proteomes" id="UP001565927">
    <property type="component" value="Unassembled WGS sequence"/>
</dbReference>
<evidence type="ECO:0000259" key="4">
    <source>
        <dbReference type="PROSITE" id="PS51186"/>
    </source>
</evidence>
<feature type="domain" description="N-acetyltransferase" evidence="4">
    <location>
        <begin position="2"/>
        <end position="152"/>
    </location>
</feature>
<keyword evidence="1" id="KW-0808">Transferase</keyword>
<dbReference type="Gene3D" id="3.40.630.30">
    <property type="match status" value="1"/>
</dbReference>
<name>A0ABV4H211_9ACTN</name>
<proteinExistence type="predicted"/>
<reference evidence="5 6" key="1">
    <citation type="submission" date="2024-07" db="EMBL/GenBank/DDBJ databases">
        <authorList>
            <person name="Thanompreechachai J."/>
            <person name="Duangmal K."/>
        </authorList>
    </citation>
    <scope>NUCLEOTIDE SEQUENCE [LARGE SCALE GENOMIC DNA]</scope>
    <source>
        <strain evidence="5 6">LSe6-4</strain>
    </source>
</reference>
<organism evidence="5 6">
    <name type="scientific">Kineococcus halophytocola</name>
    <dbReference type="NCBI Taxonomy" id="3234027"/>
    <lineage>
        <taxon>Bacteria</taxon>
        <taxon>Bacillati</taxon>
        <taxon>Actinomycetota</taxon>
        <taxon>Actinomycetes</taxon>
        <taxon>Kineosporiales</taxon>
        <taxon>Kineosporiaceae</taxon>
        <taxon>Kineococcus</taxon>
    </lineage>
</organism>
<dbReference type="CDD" id="cd04301">
    <property type="entry name" value="NAT_SF"/>
    <property type="match status" value="1"/>
</dbReference>
<dbReference type="InterPro" id="IPR050832">
    <property type="entry name" value="Bact_Acetyltransf"/>
</dbReference>
<keyword evidence="6" id="KW-1185">Reference proteome</keyword>
<comment type="caution">
    <text evidence="5">The sequence shown here is derived from an EMBL/GenBank/DDBJ whole genome shotgun (WGS) entry which is preliminary data.</text>
</comment>
<dbReference type="Pfam" id="PF00583">
    <property type="entry name" value="Acetyltransf_1"/>
    <property type="match status" value="1"/>
</dbReference>
<accession>A0ABV4H211</accession>
<feature type="region of interest" description="Disordered" evidence="3">
    <location>
        <begin position="131"/>
        <end position="155"/>
    </location>
</feature>
<sequence length="155" mass="17041">MPRIVPATPADAPAVADVFLAARATMRYLPHLHTEEETRAFIADVVLARQEVHLARDDDGVVLGFAAVEDAWLQHLYVAPRAWGRGIGTLLLGHVTARRDAVGGALLLHVFQRNVGARRLYERHGFHLVASGDGDGNEEREPDATYRRPPSPRSP</sequence>
<evidence type="ECO:0000256" key="1">
    <source>
        <dbReference type="ARBA" id="ARBA00022679"/>
    </source>
</evidence>
<evidence type="ECO:0000256" key="2">
    <source>
        <dbReference type="ARBA" id="ARBA00023315"/>
    </source>
</evidence>
<protein>
    <submittedName>
        <fullName evidence="5">N-acetyltransferase family protein</fullName>
    </submittedName>
</protein>
<evidence type="ECO:0000313" key="5">
    <source>
        <dbReference type="EMBL" id="MEZ0165608.1"/>
    </source>
</evidence>
<dbReference type="PROSITE" id="PS51186">
    <property type="entry name" value="GNAT"/>
    <property type="match status" value="1"/>
</dbReference>
<dbReference type="InterPro" id="IPR016181">
    <property type="entry name" value="Acyl_CoA_acyltransferase"/>
</dbReference>
<feature type="compositionally biased region" description="Basic and acidic residues" evidence="3">
    <location>
        <begin position="137"/>
        <end position="146"/>
    </location>
</feature>
<evidence type="ECO:0000313" key="6">
    <source>
        <dbReference type="Proteomes" id="UP001565927"/>
    </source>
</evidence>
<evidence type="ECO:0000256" key="3">
    <source>
        <dbReference type="SAM" id="MobiDB-lite"/>
    </source>
</evidence>
<dbReference type="EMBL" id="JBGFTU010000013">
    <property type="protein sequence ID" value="MEZ0165608.1"/>
    <property type="molecule type" value="Genomic_DNA"/>
</dbReference>
<dbReference type="PANTHER" id="PTHR43877">
    <property type="entry name" value="AMINOALKYLPHOSPHONATE N-ACETYLTRANSFERASE-RELATED-RELATED"/>
    <property type="match status" value="1"/>
</dbReference>